<sequence>MMILPSFRHWVARFTHYTGSFCFSSNVDVILVLVLVWELCRASSMIGLLLFPVAEGQVPRFRWDVGYCVVYKR</sequence>
<evidence type="ECO:0000313" key="1">
    <source>
        <dbReference type="EMBL" id="KAE8395189.1"/>
    </source>
</evidence>
<accession>A0A5N7CMT5</accession>
<proteinExistence type="predicted"/>
<dbReference type="Proteomes" id="UP000326877">
    <property type="component" value="Unassembled WGS sequence"/>
</dbReference>
<gene>
    <name evidence="1" type="ORF">BDV23DRAFT_145350</name>
</gene>
<organism evidence="1">
    <name type="scientific">Petromyces alliaceus</name>
    <name type="common">Aspergillus alliaceus</name>
    <dbReference type="NCBI Taxonomy" id="209559"/>
    <lineage>
        <taxon>Eukaryota</taxon>
        <taxon>Fungi</taxon>
        <taxon>Dikarya</taxon>
        <taxon>Ascomycota</taxon>
        <taxon>Pezizomycotina</taxon>
        <taxon>Eurotiomycetes</taxon>
        <taxon>Eurotiomycetidae</taxon>
        <taxon>Eurotiales</taxon>
        <taxon>Aspergillaceae</taxon>
        <taxon>Aspergillus</taxon>
        <taxon>Aspergillus subgen. Circumdati</taxon>
    </lineage>
</organism>
<reference evidence="1" key="1">
    <citation type="submission" date="2019-04" db="EMBL/GenBank/DDBJ databases">
        <title>Friends and foes A comparative genomics studyof 23 Aspergillus species from section Flavi.</title>
        <authorList>
            <consortium name="DOE Joint Genome Institute"/>
            <person name="Kjaerbolling I."/>
            <person name="Vesth T."/>
            <person name="Frisvad J.C."/>
            <person name="Nybo J.L."/>
            <person name="Theobald S."/>
            <person name="Kildgaard S."/>
            <person name="Isbrandt T."/>
            <person name="Kuo A."/>
            <person name="Sato A."/>
            <person name="Lyhne E.K."/>
            <person name="Kogle M.E."/>
            <person name="Wiebenga A."/>
            <person name="Kun R.S."/>
            <person name="Lubbers R.J."/>
            <person name="Makela M.R."/>
            <person name="Barry K."/>
            <person name="Chovatia M."/>
            <person name="Clum A."/>
            <person name="Daum C."/>
            <person name="Haridas S."/>
            <person name="He G."/>
            <person name="LaButti K."/>
            <person name="Lipzen A."/>
            <person name="Mondo S."/>
            <person name="Riley R."/>
            <person name="Salamov A."/>
            <person name="Simmons B.A."/>
            <person name="Magnuson J.K."/>
            <person name="Henrissat B."/>
            <person name="Mortensen U.H."/>
            <person name="Larsen T.O."/>
            <person name="Devries R.P."/>
            <person name="Grigoriev I.V."/>
            <person name="Machida M."/>
            <person name="Baker S.E."/>
            <person name="Andersen M.R."/>
        </authorList>
    </citation>
    <scope>NUCLEOTIDE SEQUENCE [LARGE SCALE GENOMIC DNA]</scope>
    <source>
        <strain evidence="1">IBT 14317</strain>
    </source>
</reference>
<protein>
    <submittedName>
        <fullName evidence="1">Uncharacterized protein</fullName>
    </submittedName>
</protein>
<name>A0A5N7CMT5_PETAA</name>
<dbReference type="AlphaFoldDB" id="A0A5N7CMT5"/>
<dbReference type="EMBL" id="ML735219">
    <property type="protein sequence ID" value="KAE8395189.1"/>
    <property type="molecule type" value="Genomic_DNA"/>
</dbReference>